<dbReference type="AlphaFoldDB" id="C6PSQ8"/>
<name>C6PSQ8_9CLOT</name>
<keyword evidence="5 7" id="KW-1133">Transmembrane helix</keyword>
<feature type="transmembrane region" description="Helical" evidence="7">
    <location>
        <begin position="134"/>
        <end position="158"/>
    </location>
</feature>
<evidence type="ECO:0000313" key="9">
    <source>
        <dbReference type="EMBL" id="EET87737.1"/>
    </source>
</evidence>
<organism evidence="9 10">
    <name type="scientific">Clostridium carboxidivorans P7</name>
    <dbReference type="NCBI Taxonomy" id="536227"/>
    <lineage>
        <taxon>Bacteria</taxon>
        <taxon>Bacillati</taxon>
        <taxon>Bacillota</taxon>
        <taxon>Clostridia</taxon>
        <taxon>Eubacteriales</taxon>
        <taxon>Clostridiaceae</taxon>
        <taxon>Clostridium</taxon>
    </lineage>
</organism>
<evidence type="ECO:0000313" key="10">
    <source>
        <dbReference type="Proteomes" id="UP000004198"/>
    </source>
</evidence>
<dbReference type="InterPro" id="IPR020846">
    <property type="entry name" value="MFS_dom"/>
</dbReference>
<dbReference type="GO" id="GO:0022857">
    <property type="term" value="F:transmembrane transporter activity"/>
    <property type="evidence" value="ECO:0007669"/>
    <property type="project" value="InterPro"/>
</dbReference>
<keyword evidence="3" id="KW-1003">Cell membrane</keyword>
<dbReference type="Pfam" id="PF07690">
    <property type="entry name" value="MFS_1"/>
    <property type="match status" value="1"/>
</dbReference>
<keyword evidence="4 7" id="KW-0812">Transmembrane</keyword>
<comment type="subcellular location">
    <subcellularLocation>
        <location evidence="1">Cell membrane</location>
        <topology evidence="1">Multi-pass membrane protein</topology>
    </subcellularLocation>
</comment>
<dbReference type="PRINTS" id="PR01036">
    <property type="entry name" value="TCRTETB"/>
</dbReference>
<dbReference type="STRING" id="536227.Ccar_12505"/>
<comment type="caution">
    <text evidence="9">The sequence shown here is derived from an EMBL/GenBank/DDBJ whole genome shotgun (WGS) entry which is preliminary data.</text>
</comment>
<reference evidence="9 10" key="1">
    <citation type="submission" date="2009-06" db="EMBL/GenBank/DDBJ databases">
        <title>The draft genome of Clostridium carboxidivorans P7.</title>
        <authorList>
            <consortium name="US DOE Joint Genome Institute (JGI-PGF)"/>
            <person name="Lucas S."/>
            <person name="Copeland A."/>
            <person name="Lapidus A."/>
            <person name="Glavina del Rio T."/>
            <person name="Tice H."/>
            <person name="Bruce D."/>
            <person name="Goodwin L."/>
            <person name="Pitluck S."/>
            <person name="Larimer F."/>
            <person name="Land M.L."/>
            <person name="Hauser L."/>
            <person name="Hemme C.L."/>
        </authorList>
    </citation>
    <scope>NUCLEOTIDE SEQUENCE [LARGE SCALE GENOMIC DNA]</scope>
    <source>
        <strain evidence="9 10">P7</strain>
    </source>
</reference>
<evidence type="ECO:0000256" key="6">
    <source>
        <dbReference type="ARBA" id="ARBA00023136"/>
    </source>
</evidence>
<dbReference type="GO" id="GO:0005886">
    <property type="term" value="C:plasma membrane"/>
    <property type="evidence" value="ECO:0007669"/>
    <property type="project" value="UniProtKB-SubCell"/>
</dbReference>
<evidence type="ECO:0000256" key="2">
    <source>
        <dbReference type="ARBA" id="ARBA00022448"/>
    </source>
</evidence>
<feature type="domain" description="Major facilitator superfamily (MFS) profile" evidence="8">
    <location>
        <begin position="10"/>
        <end position="295"/>
    </location>
</feature>
<keyword evidence="6 7" id="KW-0472">Membrane</keyword>
<evidence type="ECO:0000259" key="8">
    <source>
        <dbReference type="PROSITE" id="PS50850"/>
    </source>
</evidence>
<gene>
    <name evidence="9" type="ORF">CcarbDRAFT_1825</name>
</gene>
<evidence type="ECO:0000256" key="5">
    <source>
        <dbReference type="ARBA" id="ARBA00022989"/>
    </source>
</evidence>
<feature type="transmembrane region" description="Helical" evidence="7">
    <location>
        <begin position="164"/>
        <end position="184"/>
    </location>
</feature>
<protein>
    <submittedName>
        <fullName evidence="9">Major facilitator superfamily MFS_1</fullName>
    </submittedName>
</protein>
<accession>C6PSQ8</accession>
<feature type="transmembrane region" description="Helical" evidence="7">
    <location>
        <begin position="101"/>
        <end position="122"/>
    </location>
</feature>
<dbReference type="PANTHER" id="PTHR42718">
    <property type="entry name" value="MAJOR FACILITATOR SUPERFAMILY MULTIDRUG TRANSPORTER MFSC"/>
    <property type="match status" value="1"/>
</dbReference>
<dbReference type="Gene3D" id="1.20.1720.10">
    <property type="entry name" value="Multidrug resistance protein D"/>
    <property type="match status" value="1"/>
</dbReference>
<feature type="transmembrane region" description="Helical" evidence="7">
    <location>
        <begin position="224"/>
        <end position="244"/>
    </location>
</feature>
<evidence type="ECO:0000256" key="3">
    <source>
        <dbReference type="ARBA" id="ARBA00022475"/>
    </source>
</evidence>
<feature type="transmembrane region" description="Helical" evidence="7">
    <location>
        <begin position="44"/>
        <end position="64"/>
    </location>
</feature>
<dbReference type="Proteomes" id="UP000004198">
    <property type="component" value="Unassembled WGS sequence"/>
</dbReference>
<feature type="transmembrane region" description="Helical" evidence="7">
    <location>
        <begin position="196"/>
        <end position="218"/>
    </location>
</feature>
<dbReference type="PANTHER" id="PTHR42718:SF46">
    <property type="entry name" value="BLR6921 PROTEIN"/>
    <property type="match status" value="1"/>
</dbReference>
<proteinExistence type="predicted"/>
<evidence type="ECO:0000256" key="1">
    <source>
        <dbReference type="ARBA" id="ARBA00004651"/>
    </source>
</evidence>
<dbReference type="InterPro" id="IPR011701">
    <property type="entry name" value="MFS"/>
</dbReference>
<dbReference type="EMBL" id="ACVI01000024">
    <property type="protein sequence ID" value="EET87737.1"/>
    <property type="molecule type" value="Genomic_DNA"/>
</dbReference>
<dbReference type="PROSITE" id="PS50850">
    <property type="entry name" value="MFS"/>
    <property type="match status" value="1"/>
</dbReference>
<feature type="transmembrane region" description="Helical" evidence="7">
    <location>
        <begin position="264"/>
        <end position="289"/>
    </location>
</feature>
<evidence type="ECO:0000256" key="7">
    <source>
        <dbReference type="SAM" id="Phobius"/>
    </source>
</evidence>
<feature type="transmembrane region" description="Helical" evidence="7">
    <location>
        <begin position="9"/>
        <end position="32"/>
    </location>
</feature>
<evidence type="ECO:0000256" key="4">
    <source>
        <dbReference type="ARBA" id="ARBA00022692"/>
    </source>
</evidence>
<keyword evidence="10" id="KW-1185">Reference proteome</keyword>
<dbReference type="CDD" id="cd17321">
    <property type="entry name" value="MFS_MMR_MDR_like"/>
    <property type="match status" value="1"/>
</dbReference>
<feature type="transmembrane region" description="Helical" evidence="7">
    <location>
        <begin position="76"/>
        <end position="95"/>
    </location>
</feature>
<keyword evidence="2" id="KW-0813">Transport</keyword>
<dbReference type="SUPFAM" id="SSF103473">
    <property type="entry name" value="MFS general substrate transporter"/>
    <property type="match status" value="1"/>
</dbReference>
<dbReference type="RefSeq" id="WP_007060710.1">
    <property type="nucleotide sequence ID" value="NZ_ACVI01000024.1"/>
</dbReference>
<sequence>MNNRIKNTFVIIISGMGMLLSTLDTGVINVALPFLEKQFNTTTAITTLSVVGYTMSLAIFILPFGLLSDKFGKLRISYIGLLIFGISSIFCGLANNINSLIIFRIFQGIGAAALQSTSAALITTLVDKDKRSNAISILGVMIGLGPILGPSVGGFFLSLNLWRFIFWINVPLAMIGIMCNQFLISHIDENKQKVRFDIKGSIINSFMVILFLSGLSLLAKQDDLKFSIFLIAAGILMGVILYRVEISSKKAIIDIQTLHDKPKILVYLVQTVVFGFASAMIFLLPPFLFVKSFSY</sequence>
<dbReference type="InterPro" id="IPR036259">
    <property type="entry name" value="MFS_trans_sf"/>
</dbReference>
<dbReference type="eggNOG" id="COG0477">
    <property type="taxonomic scope" value="Bacteria"/>
</dbReference>